<dbReference type="AlphaFoldDB" id="A4J8W0"/>
<accession>A4J8W0</accession>
<name>A4J8W0_DESRM</name>
<sequence>MHPDIIMETVTKAEKRGDSLTQQMEINRTNDYAFKRIMGSEEGKEALIGFLNAVLKPLKGQELTSVELLDREIDPKYLLDRAARLDILARTTNGMLINIEVQINNRYNIDKRTLFYWAGLYHGQLTSGQNFIYLRKTITINILGFDWFSDRNKYHHTFHIREDSTGELLIDDLEIHFLELPKIKRIKRKPQNNLEEWLMYFNNLQGEEMEEIAMTNPGIRRAITIEQIFYKNQKERRLYELREKAVRDEVSMVAGARAEGLAEGEAKGQREAICKYLSARFSDLSLNLQAQVRNINNLSALDKIINQIYTVNSLEEAEAIVQEAMN</sequence>
<protein>
    <recommendedName>
        <fullName evidence="3">Rpn family recombination-promoting nuclease/putative transposase</fullName>
    </recommendedName>
</protein>
<dbReference type="EMBL" id="CP000612">
    <property type="protein sequence ID" value="ABO51513.1"/>
    <property type="molecule type" value="Genomic_DNA"/>
</dbReference>
<dbReference type="NCBIfam" id="TIGR01784">
    <property type="entry name" value="T_den_put_tspse"/>
    <property type="match status" value="1"/>
</dbReference>
<evidence type="ECO:0008006" key="3">
    <source>
        <dbReference type="Google" id="ProtNLM"/>
    </source>
</evidence>
<dbReference type="HOGENOM" id="CLU_057504_0_2_9"/>
<dbReference type="Pfam" id="PF12784">
    <property type="entry name" value="PDDEXK_2"/>
    <property type="match status" value="1"/>
</dbReference>
<evidence type="ECO:0000313" key="1">
    <source>
        <dbReference type="EMBL" id="ABO51513.1"/>
    </source>
</evidence>
<organism evidence="1 2">
    <name type="scientific">Desulforamulus reducens (strain ATCC BAA-1160 / DSM 100696 / MI-1)</name>
    <name type="common">Desulfotomaculum reducens</name>
    <dbReference type="NCBI Taxonomy" id="349161"/>
    <lineage>
        <taxon>Bacteria</taxon>
        <taxon>Bacillati</taxon>
        <taxon>Bacillota</taxon>
        <taxon>Clostridia</taxon>
        <taxon>Eubacteriales</taxon>
        <taxon>Peptococcaceae</taxon>
        <taxon>Desulforamulus</taxon>
    </lineage>
</organism>
<dbReference type="PANTHER" id="PTHR41317:SF1">
    <property type="entry name" value="PD-(D_E)XK NUCLEASE FAMILY TRANSPOSASE"/>
    <property type="match status" value="1"/>
</dbReference>
<gene>
    <name evidence="1" type="ordered locus">Dred_3010</name>
</gene>
<dbReference type="PANTHER" id="PTHR41317">
    <property type="entry name" value="PD-(D_E)XK NUCLEASE FAMILY TRANSPOSASE"/>
    <property type="match status" value="1"/>
</dbReference>
<keyword evidence="2" id="KW-1185">Reference proteome</keyword>
<proteinExistence type="predicted"/>
<dbReference type="InterPro" id="IPR010106">
    <property type="entry name" value="RpnA"/>
</dbReference>
<dbReference type="KEGG" id="drm:Dred_3010"/>
<dbReference type="eggNOG" id="COG5464">
    <property type="taxonomic scope" value="Bacteria"/>
</dbReference>
<evidence type="ECO:0000313" key="2">
    <source>
        <dbReference type="Proteomes" id="UP000001556"/>
    </source>
</evidence>
<dbReference type="STRING" id="349161.Dred_3010"/>
<reference evidence="1 2" key="1">
    <citation type="submission" date="2007-03" db="EMBL/GenBank/DDBJ databases">
        <title>Complete sequence of Desulfotomaculum reducens MI-1.</title>
        <authorList>
            <consortium name="US DOE Joint Genome Institute"/>
            <person name="Copeland A."/>
            <person name="Lucas S."/>
            <person name="Lapidus A."/>
            <person name="Barry K."/>
            <person name="Detter J.C."/>
            <person name="Glavina del Rio T."/>
            <person name="Hammon N."/>
            <person name="Israni S."/>
            <person name="Dalin E."/>
            <person name="Tice H."/>
            <person name="Pitluck S."/>
            <person name="Sims D."/>
            <person name="Brettin T."/>
            <person name="Bruce D."/>
            <person name="Han C."/>
            <person name="Tapia R."/>
            <person name="Schmutz J."/>
            <person name="Larimer F."/>
            <person name="Land M."/>
            <person name="Hauser L."/>
            <person name="Kyrpides N."/>
            <person name="Kim E."/>
            <person name="Tebo B.M."/>
            <person name="Richardson P."/>
        </authorList>
    </citation>
    <scope>NUCLEOTIDE SEQUENCE [LARGE SCALE GENOMIC DNA]</scope>
    <source>
        <strain evidence="1 2">MI-1</strain>
    </source>
</reference>
<dbReference type="Proteomes" id="UP000001556">
    <property type="component" value="Chromosome"/>
</dbReference>